<keyword evidence="2" id="KW-1185">Reference proteome</keyword>
<sequence>MAQANQEGIISDADIQELTGYQMPSKQCECLKSAGVFFIIRRDGRPRTTWQHFNDPLSRRHVAPSEGFEPNFGALDN</sequence>
<accession>A0ACC5RGW9</accession>
<comment type="caution">
    <text evidence="1">The sequence shown here is derived from an EMBL/GenBank/DDBJ whole genome shotgun (WGS) entry which is preliminary data.</text>
</comment>
<proteinExistence type="predicted"/>
<reference evidence="1" key="1">
    <citation type="submission" date="2021-01" db="EMBL/GenBank/DDBJ databases">
        <title>Draft genome of Pantoea agglomerans Eh 335.</title>
        <authorList>
            <person name="Emsley S.A."/>
            <person name="Oline D.K."/>
            <person name="Saw J.H."/>
            <person name="Ushijima B."/>
            <person name="Videau P."/>
            <person name="Koyack M.J."/>
        </authorList>
    </citation>
    <scope>NUCLEOTIDE SEQUENCE</scope>
    <source>
        <strain evidence="1">Eh 335</strain>
    </source>
</reference>
<dbReference type="EMBL" id="JAEOXF010000001">
    <property type="protein sequence ID" value="MBK4723946.1"/>
    <property type="molecule type" value="Genomic_DNA"/>
</dbReference>
<name>A0ACC5RGW9_ENTAG</name>
<gene>
    <name evidence="1" type="ORF">JJL49_01695</name>
</gene>
<dbReference type="Proteomes" id="UP000633731">
    <property type="component" value="Unassembled WGS sequence"/>
</dbReference>
<organism evidence="1 2">
    <name type="scientific">Enterobacter agglomerans</name>
    <name type="common">Erwinia herbicola</name>
    <name type="synonym">Pantoea agglomerans</name>
    <dbReference type="NCBI Taxonomy" id="549"/>
    <lineage>
        <taxon>Bacteria</taxon>
        <taxon>Pseudomonadati</taxon>
        <taxon>Pseudomonadota</taxon>
        <taxon>Gammaproteobacteria</taxon>
        <taxon>Enterobacterales</taxon>
        <taxon>Erwiniaceae</taxon>
        <taxon>Pantoea</taxon>
        <taxon>Pantoea agglomerans group</taxon>
    </lineage>
</organism>
<evidence type="ECO:0000313" key="1">
    <source>
        <dbReference type="EMBL" id="MBK4723946.1"/>
    </source>
</evidence>
<evidence type="ECO:0000313" key="2">
    <source>
        <dbReference type="Proteomes" id="UP000633731"/>
    </source>
</evidence>
<protein>
    <submittedName>
        <fullName evidence="1">DUF4224 domain-containing protein</fullName>
    </submittedName>
</protein>